<dbReference type="EMBL" id="CATNWA010015950">
    <property type="protein sequence ID" value="CAI9588374.1"/>
    <property type="molecule type" value="Genomic_DNA"/>
</dbReference>
<feature type="non-terminal residue" evidence="1">
    <location>
        <position position="1"/>
    </location>
</feature>
<organism evidence="1 2">
    <name type="scientific">Staurois parvus</name>
    <dbReference type="NCBI Taxonomy" id="386267"/>
    <lineage>
        <taxon>Eukaryota</taxon>
        <taxon>Metazoa</taxon>
        <taxon>Chordata</taxon>
        <taxon>Craniata</taxon>
        <taxon>Vertebrata</taxon>
        <taxon>Euteleostomi</taxon>
        <taxon>Amphibia</taxon>
        <taxon>Batrachia</taxon>
        <taxon>Anura</taxon>
        <taxon>Neobatrachia</taxon>
        <taxon>Ranoidea</taxon>
        <taxon>Ranidae</taxon>
        <taxon>Staurois</taxon>
    </lineage>
</organism>
<proteinExistence type="predicted"/>
<comment type="caution">
    <text evidence="1">The sequence shown here is derived from an EMBL/GenBank/DDBJ whole genome shotgun (WGS) entry which is preliminary data.</text>
</comment>
<gene>
    <name evidence="1" type="ORF">SPARVUS_LOCUS10745009</name>
</gene>
<sequence>IVCDIWDPSLLPVSPSNLLIIHIVWSHSAHAQFVCFFLGRVHVISTGTISTVQTERQGSCILLEQNENYSYKL</sequence>
<evidence type="ECO:0000313" key="1">
    <source>
        <dbReference type="EMBL" id="CAI9588374.1"/>
    </source>
</evidence>
<dbReference type="Proteomes" id="UP001162483">
    <property type="component" value="Unassembled WGS sequence"/>
</dbReference>
<name>A0ABN9EU69_9NEOB</name>
<keyword evidence="2" id="KW-1185">Reference proteome</keyword>
<protein>
    <submittedName>
        <fullName evidence="1">Uncharacterized protein</fullName>
    </submittedName>
</protein>
<accession>A0ABN9EU69</accession>
<reference evidence="1" key="1">
    <citation type="submission" date="2023-05" db="EMBL/GenBank/DDBJ databases">
        <authorList>
            <person name="Stuckert A."/>
        </authorList>
    </citation>
    <scope>NUCLEOTIDE SEQUENCE</scope>
</reference>
<evidence type="ECO:0000313" key="2">
    <source>
        <dbReference type="Proteomes" id="UP001162483"/>
    </source>
</evidence>